<dbReference type="Proteomes" id="UP001309876">
    <property type="component" value="Unassembled WGS sequence"/>
</dbReference>
<proteinExistence type="predicted"/>
<name>A0AAN7T619_9EURO</name>
<feature type="compositionally biased region" description="Polar residues" evidence="2">
    <location>
        <begin position="1"/>
        <end position="18"/>
    </location>
</feature>
<accession>A0AAN7T619</accession>
<sequence>MSALSARSITSEMNNLNPFTPPPSDSRAVFNRRRRNHTDHGHPTLSSSSHEQRFALGSREDVQQEDYVSPIAAMYTRAWTRFRNAEEARQTTSGRTLGDGLDLISMQQPEARYTISNGPPQDTTHGTNFNEHDASFRNGPASRPLVNPLYSQDYQPQHNTHRRVYHSDTYAEAIGNPYANPFDDGSTFSDAPSTIDLQHGRPNACKSEDLKVDLGCKVCKEQRIDTITMPCMHAAMCHWCAQIWKQGCRDEFGKWQAPLWTCVVCRKQVKETRRFFV</sequence>
<dbReference type="Gene3D" id="3.30.40.10">
    <property type="entry name" value="Zinc/RING finger domain, C3HC4 (zinc finger)"/>
    <property type="match status" value="1"/>
</dbReference>
<feature type="region of interest" description="Disordered" evidence="2">
    <location>
        <begin position="116"/>
        <end position="145"/>
    </location>
</feature>
<gene>
    <name evidence="4" type="ORF">LTR05_000204</name>
</gene>
<dbReference type="PROSITE" id="PS50089">
    <property type="entry name" value="ZF_RING_2"/>
    <property type="match status" value="1"/>
</dbReference>
<evidence type="ECO:0000256" key="1">
    <source>
        <dbReference type="PROSITE-ProRule" id="PRU00175"/>
    </source>
</evidence>
<dbReference type="AlphaFoldDB" id="A0AAN7T619"/>
<dbReference type="SMART" id="SM00184">
    <property type="entry name" value="RING"/>
    <property type="match status" value="1"/>
</dbReference>
<keyword evidence="1" id="KW-0862">Zinc</keyword>
<feature type="domain" description="RING-type" evidence="3">
    <location>
        <begin position="216"/>
        <end position="266"/>
    </location>
</feature>
<dbReference type="InterPro" id="IPR001841">
    <property type="entry name" value="Znf_RING"/>
</dbReference>
<keyword evidence="1" id="KW-0479">Metal-binding</keyword>
<comment type="caution">
    <text evidence="4">The sequence shown here is derived from an EMBL/GenBank/DDBJ whole genome shotgun (WGS) entry which is preliminary data.</text>
</comment>
<organism evidence="4 5">
    <name type="scientific">Lithohypha guttulata</name>
    <dbReference type="NCBI Taxonomy" id="1690604"/>
    <lineage>
        <taxon>Eukaryota</taxon>
        <taxon>Fungi</taxon>
        <taxon>Dikarya</taxon>
        <taxon>Ascomycota</taxon>
        <taxon>Pezizomycotina</taxon>
        <taxon>Eurotiomycetes</taxon>
        <taxon>Chaetothyriomycetidae</taxon>
        <taxon>Chaetothyriales</taxon>
        <taxon>Trichomeriaceae</taxon>
        <taxon>Lithohypha</taxon>
    </lineage>
</organism>
<dbReference type="Pfam" id="PF13920">
    <property type="entry name" value="zf-C3HC4_3"/>
    <property type="match status" value="1"/>
</dbReference>
<evidence type="ECO:0000313" key="5">
    <source>
        <dbReference type="Proteomes" id="UP001309876"/>
    </source>
</evidence>
<dbReference type="EMBL" id="JAVRRJ010000001">
    <property type="protein sequence ID" value="KAK5090035.1"/>
    <property type="molecule type" value="Genomic_DNA"/>
</dbReference>
<feature type="region of interest" description="Disordered" evidence="2">
    <location>
        <begin position="1"/>
        <end position="29"/>
    </location>
</feature>
<protein>
    <recommendedName>
        <fullName evidence="3">RING-type domain-containing protein</fullName>
    </recommendedName>
</protein>
<reference evidence="4 5" key="1">
    <citation type="submission" date="2023-08" db="EMBL/GenBank/DDBJ databases">
        <title>Black Yeasts Isolated from many extreme environments.</title>
        <authorList>
            <person name="Coleine C."/>
            <person name="Stajich J.E."/>
            <person name="Selbmann L."/>
        </authorList>
    </citation>
    <scope>NUCLEOTIDE SEQUENCE [LARGE SCALE GENOMIC DNA]</scope>
    <source>
        <strain evidence="4 5">CCFEE 5910</strain>
    </source>
</reference>
<keyword evidence="5" id="KW-1185">Reference proteome</keyword>
<evidence type="ECO:0000313" key="4">
    <source>
        <dbReference type="EMBL" id="KAK5090035.1"/>
    </source>
</evidence>
<dbReference type="InterPro" id="IPR013083">
    <property type="entry name" value="Znf_RING/FYVE/PHD"/>
</dbReference>
<evidence type="ECO:0000256" key="2">
    <source>
        <dbReference type="SAM" id="MobiDB-lite"/>
    </source>
</evidence>
<feature type="compositionally biased region" description="Polar residues" evidence="2">
    <location>
        <begin position="116"/>
        <end position="129"/>
    </location>
</feature>
<evidence type="ECO:0000259" key="3">
    <source>
        <dbReference type="PROSITE" id="PS50089"/>
    </source>
</evidence>
<dbReference type="GO" id="GO:0008270">
    <property type="term" value="F:zinc ion binding"/>
    <property type="evidence" value="ECO:0007669"/>
    <property type="project" value="UniProtKB-KW"/>
</dbReference>
<keyword evidence="1" id="KW-0863">Zinc-finger</keyword>